<organism evidence="1 2">
    <name type="scientific">Polarella glacialis</name>
    <name type="common">Dinoflagellate</name>
    <dbReference type="NCBI Taxonomy" id="89957"/>
    <lineage>
        <taxon>Eukaryota</taxon>
        <taxon>Sar</taxon>
        <taxon>Alveolata</taxon>
        <taxon>Dinophyceae</taxon>
        <taxon>Suessiales</taxon>
        <taxon>Suessiaceae</taxon>
        <taxon>Polarella</taxon>
    </lineage>
</organism>
<evidence type="ECO:0008006" key="3">
    <source>
        <dbReference type="Google" id="ProtNLM"/>
    </source>
</evidence>
<accession>A0A813H675</accession>
<name>A0A813H675_POLGL</name>
<protein>
    <recommendedName>
        <fullName evidence="3">EF-hand domain-containing protein</fullName>
    </recommendedName>
</protein>
<dbReference type="AlphaFoldDB" id="A0A813H675"/>
<evidence type="ECO:0000313" key="2">
    <source>
        <dbReference type="Proteomes" id="UP000626109"/>
    </source>
</evidence>
<gene>
    <name evidence="1" type="ORF">PGLA2088_LOCUS1252</name>
</gene>
<reference evidence="1" key="1">
    <citation type="submission" date="2021-02" db="EMBL/GenBank/DDBJ databases">
        <authorList>
            <person name="Dougan E. K."/>
            <person name="Rhodes N."/>
            <person name="Thang M."/>
            <person name="Chan C."/>
        </authorList>
    </citation>
    <scope>NUCLEOTIDE SEQUENCE</scope>
</reference>
<dbReference type="Proteomes" id="UP000626109">
    <property type="component" value="Unassembled WGS sequence"/>
</dbReference>
<dbReference type="EMBL" id="CAJNNW010000972">
    <property type="protein sequence ID" value="CAE8633444.1"/>
    <property type="molecule type" value="Genomic_DNA"/>
</dbReference>
<comment type="caution">
    <text evidence="1">The sequence shown here is derived from an EMBL/GenBank/DDBJ whole genome shotgun (WGS) entry which is preliminary data.</text>
</comment>
<sequence>WNKKYLGIPPKVTLDILASLNQLAPCLTLSAVRARFQTHFNSSLSKAWAAITGSETADEVSVTQWRQGLLALGIRSVDALQIFALIMVSPFNFNSGAVKEIPQGGHVLDGRNMPRLAFLSALRAPFAEGITKLLKLLNRPGSSVSSGHGPASACFETSYPREPLAVEQFQAAVSGFLPGACSAEDARMFFQCLDVHKEGRVAIDDLLETMSALQACYLPGLTVPLPREPSSVKRLIRKRSSGLSPKHSVVGGSKWGIAKAGLSAVSALSHLKPGTPRVGVGSPFDALRDTRSTMVPSPMPQACDFAKELQAKHQFKHGLEVPGHHELPCGGKRR</sequence>
<evidence type="ECO:0000313" key="1">
    <source>
        <dbReference type="EMBL" id="CAE8633444.1"/>
    </source>
</evidence>
<proteinExistence type="predicted"/>
<feature type="non-terminal residue" evidence="1">
    <location>
        <position position="1"/>
    </location>
</feature>